<feature type="non-terminal residue" evidence="2">
    <location>
        <position position="1"/>
    </location>
</feature>
<proteinExistence type="predicted"/>
<name>A0ABD0NBU4_CIRMR</name>
<evidence type="ECO:0000313" key="3">
    <source>
        <dbReference type="Proteomes" id="UP001529510"/>
    </source>
</evidence>
<dbReference type="InterPro" id="IPR036179">
    <property type="entry name" value="Ig-like_dom_sf"/>
</dbReference>
<comment type="caution">
    <text evidence="2">The sequence shown here is derived from an EMBL/GenBank/DDBJ whole genome shotgun (WGS) entry which is preliminary data.</text>
</comment>
<dbReference type="Proteomes" id="UP001529510">
    <property type="component" value="Unassembled WGS sequence"/>
</dbReference>
<dbReference type="InterPro" id="IPR013783">
    <property type="entry name" value="Ig-like_fold"/>
</dbReference>
<evidence type="ECO:0000313" key="2">
    <source>
        <dbReference type="EMBL" id="KAL0159097.1"/>
    </source>
</evidence>
<dbReference type="SUPFAM" id="SSF48726">
    <property type="entry name" value="Immunoglobulin"/>
    <property type="match status" value="1"/>
</dbReference>
<keyword evidence="3" id="KW-1185">Reference proteome</keyword>
<reference evidence="2 3" key="1">
    <citation type="submission" date="2024-05" db="EMBL/GenBank/DDBJ databases">
        <title>Genome sequencing and assembly of Indian major carp, Cirrhinus mrigala (Hamilton, 1822).</title>
        <authorList>
            <person name="Mohindra V."/>
            <person name="Chowdhury L.M."/>
            <person name="Lal K."/>
            <person name="Jena J.K."/>
        </authorList>
    </citation>
    <scope>NUCLEOTIDE SEQUENCE [LARGE SCALE GENOMIC DNA]</scope>
    <source>
        <strain evidence="2">CM1030</strain>
        <tissue evidence="2">Blood</tissue>
    </source>
</reference>
<dbReference type="PROSITE" id="PS50835">
    <property type="entry name" value="IG_LIKE"/>
    <property type="match status" value="1"/>
</dbReference>
<accession>A0ABD0NBU4</accession>
<gene>
    <name evidence="2" type="ORF">M9458_047173</name>
</gene>
<dbReference type="InterPro" id="IPR003599">
    <property type="entry name" value="Ig_sub"/>
</dbReference>
<feature type="non-terminal residue" evidence="2">
    <location>
        <position position="84"/>
    </location>
</feature>
<evidence type="ECO:0000259" key="1">
    <source>
        <dbReference type="PROSITE" id="PS50835"/>
    </source>
</evidence>
<dbReference type="SMART" id="SM00409">
    <property type="entry name" value="IG"/>
    <property type="match status" value="1"/>
</dbReference>
<organism evidence="2 3">
    <name type="scientific">Cirrhinus mrigala</name>
    <name type="common">Mrigala</name>
    <dbReference type="NCBI Taxonomy" id="683832"/>
    <lineage>
        <taxon>Eukaryota</taxon>
        <taxon>Metazoa</taxon>
        <taxon>Chordata</taxon>
        <taxon>Craniata</taxon>
        <taxon>Vertebrata</taxon>
        <taxon>Euteleostomi</taxon>
        <taxon>Actinopterygii</taxon>
        <taxon>Neopterygii</taxon>
        <taxon>Teleostei</taxon>
        <taxon>Ostariophysi</taxon>
        <taxon>Cypriniformes</taxon>
        <taxon>Cyprinidae</taxon>
        <taxon>Labeoninae</taxon>
        <taxon>Labeonini</taxon>
        <taxon>Cirrhinus</taxon>
    </lineage>
</organism>
<dbReference type="InterPro" id="IPR007110">
    <property type="entry name" value="Ig-like_dom"/>
</dbReference>
<dbReference type="AlphaFoldDB" id="A0ABD0NBU4"/>
<dbReference type="EMBL" id="JAMKFB020000023">
    <property type="protein sequence ID" value="KAL0159097.1"/>
    <property type="molecule type" value="Genomic_DNA"/>
</dbReference>
<dbReference type="Gene3D" id="2.60.40.10">
    <property type="entry name" value="Immunoglobulins"/>
    <property type="match status" value="1"/>
</dbReference>
<sequence>STPTLLLKQDPPYSEIYTGEQVKLICSIREQTSQWAYQWIKDSTQVKSHIYSISSAAPSHNGTYTCQVERRGITFSESIKLTVR</sequence>
<feature type="domain" description="Ig-like" evidence="1">
    <location>
        <begin position="3"/>
        <end position="82"/>
    </location>
</feature>
<protein>
    <recommendedName>
        <fullName evidence="1">Ig-like domain-containing protein</fullName>
    </recommendedName>
</protein>
<dbReference type="Pfam" id="PF13895">
    <property type="entry name" value="Ig_2"/>
    <property type="match status" value="1"/>
</dbReference>